<reference evidence="2 3" key="1">
    <citation type="submission" date="2014-04" db="EMBL/GenBank/DDBJ databases">
        <authorList>
            <consortium name="DOE Joint Genome Institute"/>
            <person name="Kuo A."/>
            <person name="Tarkka M."/>
            <person name="Buscot F."/>
            <person name="Kohler A."/>
            <person name="Nagy L.G."/>
            <person name="Floudas D."/>
            <person name="Copeland A."/>
            <person name="Barry K.W."/>
            <person name="Cichocki N."/>
            <person name="Veneault-Fourrey C."/>
            <person name="LaButti K."/>
            <person name="Lindquist E.A."/>
            <person name="Lipzen A."/>
            <person name="Lundell T."/>
            <person name="Morin E."/>
            <person name="Murat C."/>
            <person name="Sun H."/>
            <person name="Tunlid A."/>
            <person name="Henrissat B."/>
            <person name="Grigoriev I.V."/>
            <person name="Hibbett D.S."/>
            <person name="Martin F."/>
            <person name="Nordberg H.P."/>
            <person name="Cantor M.N."/>
            <person name="Hua S.X."/>
        </authorList>
    </citation>
    <scope>NUCLEOTIDE SEQUENCE [LARGE SCALE GENOMIC DNA]</scope>
    <source>
        <strain evidence="2 3">F 1598</strain>
    </source>
</reference>
<evidence type="ECO:0000313" key="2">
    <source>
        <dbReference type="EMBL" id="KIM85051.1"/>
    </source>
</evidence>
<proteinExistence type="predicted"/>
<sequence>MSNKLMTTVNPSYANYFRRRTIGRAASPPTFACYEQRGNPYDNDDDYSDDGSEDNVSCSEDGEDYGRHESDSEPEDHVVIPPSEKQPDNAATDDLDMEIDEGDGEAAEKKAAAHKKDVKGKQRAIDPEPESPKRQHRQKKPRQPVYTLRPILTIQRSQGFVWNQDLFVPPYIKDRYAVSTSPPNSSGFISTSTSTPNSGIDNYEVEVVEIRVNEGDLDQIIP</sequence>
<feature type="compositionally biased region" description="Basic and acidic residues" evidence="1">
    <location>
        <begin position="106"/>
        <end position="133"/>
    </location>
</feature>
<dbReference type="STRING" id="765440.A0A0C3G328"/>
<dbReference type="EMBL" id="KN832986">
    <property type="protein sequence ID" value="KIM85051.1"/>
    <property type="molecule type" value="Genomic_DNA"/>
</dbReference>
<feature type="compositionally biased region" description="Basic and acidic residues" evidence="1">
    <location>
        <begin position="64"/>
        <end position="78"/>
    </location>
</feature>
<keyword evidence="3" id="KW-1185">Reference proteome</keyword>
<dbReference type="InParanoid" id="A0A0C3G328"/>
<name>A0A0C3G328_PILCF</name>
<feature type="region of interest" description="Disordered" evidence="1">
    <location>
        <begin position="1"/>
        <end position="144"/>
    </location>
</feature>
<dbReference type="OrthoDB" id="3251353at2759"/>
<evidence type="ECO:0000313" key="3">
    <source>
        <dbReference type="Proteomes" id="UP000054166"/>
    </source>
</evidence>
<accession>A0A0C3G328</accession>
<reference evidence="3" key="2">
    <citation type="submission" date="2015-01" db="EMBL/GenBank/DDBJ databases">
        <title>Evolutionary Origins and Diversification of the Mycorrhizal Mutualists.</title>
        <authorList>
            <consortium name="DOE Joint Genome Institute"/>
            <consortium name="Mycorrhizal Genomics Consortium"/>
            <person name="Kohler A."/>
            <person name="Kuo A."/>
            <person name="Nagy L.G."/>
            <person name="Floudas D."/>
            <person name="Copeland A."/>
            <person name="Barry K.W."/>
            <person name="Cichocki N."/>
            <person name="Veneault-Fourrey C."/>
            <person name="LaButti K."/>
            <person name="Lindquist E.A."/>
            <person name="Lipzen A."/>
            <person name="Lundell T."/>
            <person name="Morin E."/>
            <person name="Murat C."/>
            <person name="Riley R."/>
            <person name="Ohm R."/>
            <person name="Sun H."/>
            <person name="Tunlid A."/>
            <person name="Henrissat B."/>
            <person name="Grigoriev I.V."/>
            <person name="Hibbett D.S."/>
            <person name="Martin F."/>
        </authorList>
    </citation>
    <scope>NUCLEOTIDE SEQUENCE [LARGE SCALE GENOMIC DNA]</scope>
    <source>
        <strain evidence="3">F 1598</strain>
    </source>
</reference>
<feature type="compositionally biased region" description="Polar residues" evidence="1">
    <location>
        <begin position="1"/>
        <end position="13"/>
    </location>
</feature>
<evidence type="ECO:0000256" key="1">
    <source>
        <dbReference type="SAM" id="MobiDB-lite"/>
    </source>
</evidence>
<dbReference type="HOGENOM" id="CLU_1245790_0_0_1"/>
<gene>
    <name evidence="2" type="ORF">PILCRDRAFT_379922</name>
</gene>
<dbReference type="AlphaFoldDB" id="A0A0C3G328"/>
<feature type="compositionally biased region" description="Acidic residues" evidence="1">
    <location>
        <begin position="42"/>
        <end position="53"/>
    </location>
</feature>
<protein>
    <submittedName>
        <fullName evidence="2">Uncharacterized protein</fullName>
    </submittedName>
</protein>
<feature type="compositionally biased region" description="Acidic residues" evidence="1">
    <location>
        <begin position="91"/>
        <end position="105"/>
    </location>
</feature>
<organism evidence="2 3">
    <name type="scientific">Piloderma croceum (strain F 1598)</name>
    <dbReference type="NCBI Taxonomy" id="765440"/>
    <lineage>
        <taxon>Eukaryota</taxon>
        <taxon>Fungi</taxon>
        <taxon>Dikarya</taxon>
        <taxon>Basidiomycota</taxon>
        <taxon>Agaricomycotina</taxon>
        <taxon>Agaricomycetes</taxon>
        <taxon>Agaricomycetidae</taxon>
        <taxon>Atheliales</taxon>
        <taxon>Atheliaceae</taxon>
        <taxon>Piloderma</taxon>
    </lineage>
</organism>
<dbReference type="Proteomes" id="UP000054166">
    <property type="component" value="Unassembled WGS sequence"/>
</dbReference>